<feature type="domain" description="Gamma-glutamylcyclotransferase AIG2-like" evidence="1">
    <location>
        <begin position="21"/>
        <end position="88"/>
    </location>
</feature>
<dbReference type="Pfam" id="PF06094">
    <property type="entry name" value="GGACT"/>
    <property type="match status" value="1"/>
</dbReference>
<gene>
    <name evidence="2" type="ORF">MMF94_11845</name>
</gene>
<dbReference type="InterPro" id="IPR013024">
    <property type="entry name" value="GGCT-like"/>
</dbReference>
<reference evidence="2 3" key="1">
    <citation type="submission" date="2022-03" db="EMBL/GenBank/DDBJ databases">
        <title>Pseudonocardia alaer sp. nov., a novel actinomycete isolated from reed forest soil.</title>
        <authorList>
            <person name="Wang L."/>
        </authorList>
    </citation>
    <scope>NUCLEOTIDE SEQUENCE [LARGE SCALE GENOMIC DNA]</scope>
    <source>
        <strain evidence="2 3">Y-16303</strain>
    </source>
</reference>
<dbReference type="InterPro" id="IPR036568">
    <property type="entry name" value="GGCT-like_sf"/>
</dbReference>
<accession>A0ABS9TDA5</accession>
<dbReference type="Gene3D" id="3.10.490.10">
    <property type="entry name" value="Gamma-glutamyl cyclotransferase-like"/>
    <property type="match status" value="1"/>
</dbReference>
<organism evidence="2 3">
    <name type="scientific">Pseudonocardia alaniniphila</name>
    <dbReference type="NCBI Taxonomy" id="75291"/>
    <lineage>
        <taxon>Bacteria</taxon>
        <taxon>Bacillati</taxon>
        <taxon>Actinomycetota</taxon>
        <taxon>Actinomycetes</taxon>
        <taxon>Pseudonocardiales</taxon>
        <taxon>Pseudonocardiaceae</taxon>
        <taxon>Pseudonocardia</taxon>
    </lineage>
</organism>
<comment type="caution">
    <text evidence="2">The sequence shown here is derived from an EMBL/GenBank/DDBJ whole genome shotgun (WGS) entry which is preliminary data.</text>
</comment>
<keyword evidence="3" id="KW-1185">Reference proteome</keyword>
<name>A0ABS9TDA5_9PSEU</name>
<dbReference type="CDD" id="cd06661">
    <property type="entry name" value="GGCT_like"/>
    <property type="match status" value="1"/>
</dbReference>
<proteinExistence type="predicted"/>
<evidence type="ECO:0000313" key="3">
    <source>
        <dbReference type="Proteomes" id="UP001299970"/>
    </source>
</evidence>
<protein>
    <submittedName>
        <fullName evidence="2">Gamma-glutamylcyclotransferase</fullName>
    </submittedName>
</protein>
<sequence>MRRDEPHILFSYVTLQQCDVQLATFGRDRHPVLRPSTDPHAEVPGTAFSLTDAELLAVDRYEVDDYERIRVPLRSGRRAWVYAMKSRPGDTEMGRGAVHHPIAHLQPQPLLDKAAAAGIDSVFDTDQGRRP</sequence>
<dbReference type="SUPFAM" id="SSF110857">
    <property type="entry name" value="Gamma-glutamyl cyclotransferase-like"/>
    <property type="match status" value="1"/>
</dbReference>
<dbReference type="RefSeq" id="WP_241036410.1">
    <property type="nucleotide sequence ID" value="NZ_BAAAJF010000002.1"/>
</dbReference>
<dbReference type="InterPro" id="IPR009288">
    <property type="entry name" value="AIG2-like_dom"/>
</dbReference>
<dbReference type="Proteomes" id="UP001299970">
    <property type="component" value="Unassembled WGS sequence"/>
</dbReference>
<dbReference type="EMBL" id="JAKXMK010000009">
    <property type="protein sequence ID" value="MCH6166378.1"/>
    <property type="molecule type" value="Genomic_DNA"/>
</dbReference>
<evidence type="ECO:0000313" key="2">
    <source>
        <dbReference type="EMBL" id="MCH6166378.1"/>
    </source>
</evidence>
<evidence type="ECO:0000259" key="1">
    <source>
        <dbReference type="Pfam" id="PF06094"/>
    </source>
</evidence>